<keyword evidence="6" id="KW-0540">Nuclease</keyword>
<comment type="catalytic activity">
    <reaction evidence="1">
        <text>Endonucleolytic cleavage of RNA, removing 5'-extranucleotides from tRNA precursor.</text>
        <dbReference type="EC" id="3.1.26.5"/>
    </reaction>
</comment>
<evidence type="ECO:0000256" key="11">
    <source>
        <dbReference type="ARBA" id="ARBA00022842"/>
    </source>
</evidence>
<dbReference type="PROSITE" id="PS51375">
    <property type="entry name" value="PPR"/>
    <property type="match status" value="1"/>
</dbReference>
<feature type="region of interest" description="Disordered" evidence="14">
    <location>
        <begin position="653"/>
        <end position="672"/>
    </location>
</feature>
<comment type="cofactor">
    <cofactor evidence="2">
        <name>Mg(2+)</name>
        <dbReference type="ChEBI" id="CHEBI:18420"/>
    </cofactor>
</comment>
<dbReference type="PANTHER" id="PTHR13547:SF7">
    <property type="entry name" value="RIBONUCLEASE P"/>
    <property type="match status" value="1"/>
</dbReference>
<dbReference type="FunFam" id="1.25.40.10:FF:003531">
    <property type="entry name" value="Uncharacterized protein"/>
    <property type="match status" value="1"/>
</dbReference>
<evidence type="ECO:0000313" key="17">
    <source>
        <dbReference type="EMBL" id="KAK1286614.1"/>
    </source>
</evidence>
<keyword evidence="8" id="KW-0677">Repeat</keyword>
<organism evidence="17 18">
    <name type="scientific">Acorus calamus</name>
    <name type="common">Sweet flag</name>
    <dbReference type="NCBI Taxonomy" id="4465"/>
    <lineage>
        <taxon>Eukaryota</taxon>
        <taxon>Viridiplantae</taxon>
        <taxon>Streptophyta</taxon>
        <taxon>Embryophyta</taxon>
        <taxon>Tracheophyta</taxon>
        <taxon>Spermatophyta</taxon>
        <taxon>Magnoliopsida</taxon>
        <taxon>Liliopsida</taxon>
        <taxon>Acoraceae</taxon>
        <taxon>Acorus</taxon>
    </lineage>
</organism>
<feature type="domain" description="PRORP" evidence="15">
    <location>
        <begin position="423"/>
        <end position="602"/>
    </location>
</feature>
<evidence type="ECO:0000313" key="18">
    <source>
        <dbReference type="Proteomes" id="UP001180020"/>
    </source>
</evidence>
<dbReference type="InterPro" id="IPR002885">
    <property type="entry name" value="PPR_rpt"/>
</dbReference>
<protein>
    <recommendedName>
        <fullName evidence="4">ribonuclease P</fullName>
        <ecNumber evidence="4">3.1.26.5</ecNumber>
    </recommendedName>
</protein>
<keyword evidence="5" id="KW-0819">tRNA processing</keyword>
<evidence type="ECO:0000256" key="10">
    <source>
        <dbReference type="ARBA" id="ARBA00022833"/>
    </source>
</evidence>
<name>A0AAV9CDD0_ACOCL</name>
<evidence type="ECO:0000256" key="14">
    <source>
        <dbReference type="SAM" id="MobiDB-lite"/>
    </source>
</evidence>
<keyword evidence="10" id="KW-0862">Zinc</keyword>
<dbReference type="InterPro" id="IPR033443">
    <property type="entry name" value="PROP1-like_PPR_dom"/>
</dbReference>
<keyword evidence="9" id="KW-0378">Hydrolase</keyword>
<dbReference type="GO" id="GO:0046872">
    <property type="term" value="F:metal ion binding"/>
    <property type="evidence" value="ECO:0007669"/>
    <property type="project" value="UniProtKB-KW"/>
</dbReference>
<reference evidence="17" key="2">
    <citation type="submission" date="2023-06" db="EMBL/GenBank/DDBJ databases">
        <authorList>
            <person name="Ma L."/>
            <person name="Liu K.-W."/>
            <person name="Li Z."/>
            <person name="Hsiao Y.-Y."/>
            <person name="Qi Y."/>
            <person name="Fu T."/>
            <person name="Tang G."/>
            <person name="Zhang D."/>
            <person name="Sun W.-H."/>
            <person name="Liu D.-K."/>
            <person name="Li Y."/>
            <person name="Chen G.-Z."/>
            <person name="Liu X.-D."/>
            <person name="Liao X.-Y."/>
            <person name="Jiang Y.-T."/>
            <person name="Yu X."/>
            <person name="Hao Y."/>
            <person name="Huang J."/>
            <person name="Zhao X.-W."/>
            <person name="Ke S."/>
            <person name="Chen Y.-Y."/>
            <person name="Wu W.-L."/>
            <person name="Hsu J.-L."/>
            <person name="Lin Y.-F."/>
            <person name="Huang M.-D."/>
            <person name="Li C.-Y."/>
            <person name="Huang L."/>
            <person name="Wang Z.-W."/>
            <person name="Zhao X."/>
            <person name="Zhong W.-Y."/>
            <person name="Peng D.-H."/>
            <person name="Ahmad S."/>
            <person name="Lan S."/>
            <person name="Zhang J.-S."/>
            <person name="Tsai W.-C."/>
            <person name="Van De Peer Y."/>
            <person name="Liu Z.-J."/>
        </authorList>
    </citation>
    <scope>NUCLEOTIDE SEQUENCE</scope>
    <source>
        <strain evidence="17">CP</strain>
        <tissue evidence="17">Leaves</tissue>
    </source>
</reference>
<evidence type="ECO:0000256" key="6">
    <source>
        <dbReference type="ARBA" id="ARBA00022722"/>
    </source>
</evidence>
<dbReference type="FunFam" id="3.40.50.11980:FF:000002">
    <property type="entry name" value="Proteinaceous RNase P 2"/>
    <property type="match status" value="1"/>
</dbReference>
<evidence type="ECO:0000256" key="13">
    <source>
        <dbReference type="PROSITE-ProRule" id="PRU00708"/>
    </source>
</evidence>
<evidence type="ECO:0000259" key="16">
    <source>
        <dbReference type="Pfam" id="PF17177"/>
    </source>
</evidence>
<dbReference type="Gene3D" id="3.40.50.11980">
    <property type="match status" value="1"/>
</dbReference>
<keyword evidence="11" id="KW-0460">Magnesium</keyword>
<accession>A0AAV9CDD0</accession>
<dbReference type="Gene3D" id="1.25.40.10">
    <property type="entry name" value="Tetratricopeptide repeat domain"/>
    <property type="match status" value="1"/>
</dbReference>
<proteinExistence type="inferred from homology"/>
<evidence type="ECO:0000256" key="1">
    <source>
        <dbReference type="ARBA" id="ARBA00000928"/>
    </source>
</evidence>
<evidence type="ECO:0000256" key="8">
    <source>
        <dbReference type="ARBA" id="ARBA00022737"/>
    </source>
</evidence>
<gene>
    <name evidence="17" type="ORF">QJS10_CPB20g00676</name>
</gene>
<keyword evidence="12" id="KW-0464">Manganese</keyword>
<evidence type="ECO:0000256" key="12">
    <source>
        <dbReference type="ARBA" id="ARBA00023211"/>
    </source>
</evidence>
<dbReference type="PANTHER" id="PTHR13547">
    <property type="match status" value="1"/>
</dbReference>
<dbReference type="InterPro" id="IPR011990">
    <property type="entry name" value="TPR-like_helical_dom_sf"/>
</dbReference>
<evidence type="ECO:0000256" key="4">
    <source>
        <dbReference type="ARBA" id="ARBA00012179"/>
    </source>
</evidence>
<evidence type="ECO:0000256" key="9">
    <source>
        <dbReference type="ARBA" id="ARBA00022801"/>
    </source>
</evidence>
<dbReference type="EMBL" id="JAUJYO010000020">
    <property type="protein sequence ID" value="KAK1286614.1"/>
    <property type="molecule type" value="Genomic_DNA"/>
</dbReference>
<feature type="domain" description="PROP1-like PPR" evidence="16">
    <location>
        <begin position="239"/>
        <end position="382"/>
    </location>
</feature>
<reference evidence="17" key="1">
    <citation type="journal article" date="2023" name="Nat. Commun.">
        <title>Diploid and tetraploid genomes of Acorus and the evolution of monocots.</title>
        <authorList>
            <person name="Ma L."/>
            <person name="Liu K.W."/>
            <person name="Li Z."/>
            <person name="Hsiao Y.Y."/>
            <person name="Qi Y."/>
            <person name="Fu T."/>
            <person name="Tang G.D."/>
            <person name="Zhang D."/>
            <person name="Sun W.H."/>
            <person name="Liu D.K."/>
            <person name="Li Y."/>
            <person name="Chen G.Z."/>
            <person name="Liu X.D."/>
            <person name="Liao X.Y."/>
            <person name="Jiang Y.T."/>
            <person name="Yu X."/>
            <person name="Hao Y."/>
            <person name="Huang J."/>
            <person name="Zhao X.W."/>
            <person name="Ke S."/>
            <person name="Chen Y.Y."/>
            <person name="Wu W.L."/>
            <person name="Hsu J.L."/>
            <person name="Lin Y.F."/>
            <person name="Huang M.D."/>
            <person name="Li C.Y."/>
            <person name="Huang L."/>
            <person name="Wang Z.W."/>
            <person name="Zhao X."/>
            <person name="Zhong W.Y."/>
            <person name="Peng D.H."/>
            <person name="Ahmad S."/>
            <person name="Lan S."/>
            <person name="Zhang J.S."/>
            <person name="Tsai W.C."/>
            <person name="Van de Peer Y."/>
            <person name="Liu Z.J."/>
        </authorList>
    </citation>
    <scope>NUCLEOTIDE SEQUENCE</scope>
    <source>
        <strain evidence="17">CP</strain>
    </source>
</reference>
<sequence length="705" mass="79434">MASSSIIFPSLQQENLSFITHCRYPSKLGLKNFHCLYSLFTCTPPKHTLLRASSAPTIVRSHSINTAEKLDQIEQTQLRKNESFRTHSGKGGKDSSNNVGVRSDGKTDTGFSRKTKVVSFLGETVLKKKKKKLKKSEVFPVEIELKIKLDSCSKRGDVMGAIFLYDSAMKSGLKLEQYHYNVLLYLCSSAAVGVVHPAKSGTNFPVSNGLIDGKDSIQMDLNSDDGFGHEIQVSDDVRNYARERGFEIYEKMCSGEIAPSEAALTSVARMAVSMGDGDMAFEMVKKIKDLGLTPRLRSYDPSLYLFCDKGNVEKAFEVERHMLDSGVCPEEPELKALLMVSVRAGRGDKVYEVMHKLRTSVRQVTPSVADLIVRWFESAAASRVGKRKWDERLVSREMENGGGGWHGVGWLGKGKWSVIRTHVNNDGFCEGCGEKLATIDIDPVETENFAESVASIARKRDRSTNFQKFQKWLEYYGPFEAVVDAANVGLFCQRNFSITKVNAIVNCIRQKLPSKKWPLIIVHHKRLSTGKMNETINKKQIEKWKNADAVYATPTGSNDDWFWLYAAIKFKCLIVTNDEMRDHLFHVLGNDFFPKWKERHQESAKGHWHVPIREEHDSETRTWLCVTRNALCSTHPTRSSMSGEIHPQKMTVNDTSDAKAQSLPRKVHSSQRKISLTNKNLARRTLMSGLEVAEKRSGCVIDFQI</sequence>
<dbReference type="InterPro" id="IPR031595">
    <property type="entry name" value="PRORP_C"/>
</dbReference>
<keyword evidence="7" id="KW-0479">Metal-binding</keyword>
<dbReference type="AlphaFoldDB" id="A0AAV9CDD0"/>
<dbReference type="Proteomes" id="UP001180020">
    <property type="component" value="Unassembled WGS sequence"/>
</dbReference>
<feature type="repeat" description="PPR" evidence="13">
    <location>
        <begin position="295"/>
        <end position="329"/>
    </location>
</feature>
<feature type="region of interest" description="Disordered" evidence="14">
    <location>
        <begin position="82"/>
        <end position="107"/>
    </location>
</feature>
<feature type="domain" description="PROP1-like PPR" evidence="16">
    <location>
        <begin position="135"/>
        <end position="194"/>
    </location>
</feature>
<keyword evidence="18" id="KW-1185">Reference proteome</keyword>
<dbReference type="Pfam" id="PF16953">
    <property type="entry name" value="PRORP"/>
    <property type="match status" value="1"/>
</dbReference>
<evidence type="ECO:0000256" key="2">
    <source>
        <dbReference type="ARBA" id="ARBA00001946"/>
    </source>
</evidence>
<comment type="caution">
    <text evidence="17">The sequence shown here is derived from an EMBL/GenBank/DDBJ whole genome shotgun (WGS) entry which is preliminary data.</text>
</comment>
<comment type="similarity">
    <text evidence="3">Belongs to the PPR family. P subfamily.</text>
</comment>
<evidence type="ECO:0000256" key="5">
    <source>
        <dbReference type="ARBA" id="ARBA00022694"/>
    </source>
</evidence>
<dbReference type="Pfam" id="PF17177">
    <property type="entry name" value="PPR_long"/>
    <property type="match status" value="2"/>
</dbReference>
<dbReference type="GO" id="GO:0001682">
    <property type="term" value="P:tRNA 5'-leader removal"/>
    <property type="evidence" value="ECO:0007669"/>
    <property type="project" value="TreeGrafter"/>
</dbReference>
<evidence type="ECO:0000259" key="15">
    <source>
        <dbReference type="Pfam" id="PF16953"/>
    </source>
</evidence>
<evidence type="ECO:0000256" key="3">
    <source>
        <dbReference type="ARBA" id="ARBA00007626"/>
    </source>
</evidence>
<dbReference type="EC" id="3.1.26.5" evidence="4"/>
<dbReference type="GO" id="GO:0004526">
    <property type="term" value="F:ribonuclease P activity"/>
    <property type="evidence" value="ECO:0007669"/>
    <property type="project" value="UniProtKB-EC"/>
</dbReference>
<evidence type="ECO:0000256" key="7">
    <source>
        <dbReference type="ARBA" id="ARBA00022723"/>
    </source>
</evidence>